<reference evidence="3" key="1">
    <citation type="journal article" date="2019" name="Int. J. Syst. Evol. Microbiol.">
        <title>The Global Catalogue of Microorganisms (GCM) 10K type strain sequencing project: providing services to taxonomists for standard genome sequencing and annotation.</title>
        <authorList>
            <consortium name="The Broad Institute Genomics Platform"/>
            <consortium name="The Broad Institute Genome Sequencing Center for Infectious Disease"/>
            <person name="Wu L."/>
            <person name="Ma J."/>
        </authorList>
    </citation>
    <scope>NUCLEOTIDE SEQUENCE [LARGE SCALE GENOMIC DNA]</scope>
    <source>
        <strain evidence="3">KCTC 23713</strain>
    </source>
</reference>
<feature type="chain" id="PRO_5047478953" description="Alginate export domain-containing protein" evidence="1">
    <location>
        <begin position="18"/>
        <end position="408"/>
    </location>
</feature>
<organism evidence="2 3">
    <name type="scientific">Vogesella fluminis</name>
    <dbReference type="NCBI Taxonomy" id="1069161"/>
    <lineage>
        <taxon>Bacteria</taxon>
        <taxon>Pseudomonadati</taxon>
        <taxon>Pseudomonadota</taxon>
        <taxon>Betaproteobacteria</taxon>
        <taxon>Neisseriales</taxon>
        <taxon>Chromobacteriaceae</taxon>
        <taxon>Vogesella</taxon>
    </lineage>
</organism>
<evidence type="ECO:0000313" key="2">
    <source>
        <dbReference type="EMBL" id="GHD79628.1"/>
    </source>
</evidence>
<comment type="caution">
    <text evidence="2">The sequence shown here is derived from an EMBL/GenBank/DDBJ whole genome shotgun (WGS) entry which is preliminary data.</text>
</comment>
<gene>
    <name evidence="2" type="ORF">GCM10011419_23230</name>
</gene>
<feature type="signal peptide" evidence="1">
    <location>
        <begin position="1"/>
        <end position="17"/>
    </location>
</feature>
<accession>A0ABQ3HFN3</accession>
<evidence type="ECO:0000313" key="3">
    <source>
        <dbReference type="Proteomes" id="UP000662678"/>
    </source>
</evidence>
<evidence type="ECO:0000256" key="1">
    <source>
        <dbReference type="SAM" id="SignalP"/>
    </source>
</evidence>
<dbReference type="RefSeq" id="WP_189353836.1">
    <property type="nucleotide sequence ID" value="NZ_BMYP01000032.1"/>
</dbReference>
<dbReference type="Proteomes" id="UP000662678">
    <property type="component" value="Unassembled WGS sequence"/>
</dbReference>
<keyword evidence="1" id="KW-0732">Signal</keyword>
<name>A0ABQ3HFN3_9NEIS</name>
<evidence type="ECO:0008006" key="4">
    <source>
        <dbReference type="Google" id="ProtNLM"/>
    </source>
</evidence>
<keyword evidence="3" id="KW-1185">Reference proteome</keyword>
<sequence length="408" mass="45064">MKHLLPATLLAALPALAQTLPEQTLPELDATALALADATPDSTARPADGLRFIELAHDSSQWQLPGYARHSQRLSLAWRGQHNAAEGLQLAWAARQDWRQPGNGQPSGVLTVSDAYAAWQPDSTHQLALGRINVRHGVATGFNPTDFLREDAVRSLISADPASQRDNRQGTVMLRAQQWWDGGAANLLLAPALDSSPRRPTLQPDADATNRRTRWLASLSLPAWPLSPQWLLYHAAGNGTRLGANLSTVLGQATVLYGEWAGGHAPGSGWQNQLAGGAQYTWPNKLTLGLEWQYDGSALDAAQWAALARQPAAYLAYRAQQQQRGGLPTRRQWLLQACWQDVLPRLDLALLQHRDGHDHSSRLWLEARWRGTRTDYALQWLQQQGAPGSQYGTLPQQRSMQALARWFF</sequence>
<dbReference type="EMBL" id="BMYP01000032">
    <property type="protein sequence ID" value="GHD79628.1"/>
    <property type="molecule type" value="Genomic_DNA"/>
</dbReference>
<protein>
    <recommendedName>
        <fullName evidence="4">Alginate export domain-containing protein</fullName>
    </recommendedName>
</protein>
<proteinExistence type="predicted"/>